<evidence type="ECO:0000313" key="1">
    <source>
        <dbReference type="EMBL" id="MBU3855722.1"/>
    </source>
</evidence>
<proteinExistence type="predicted"/>
<evidence type="ECO:0000313" key="2">
    <source>
        <dbReference type="Proteomes" id="UP000784286"/>
    </source>
</evidence>
<reference evidence="1" key="2">
    <citation type="submission" date="2021-04" db="EMBL/GenBank/DDBJ databases">
        <authorList>
            <person name="Gilroy R."/>
        </authorList>
    </citation>
    <scope>NUCLEOTIDE SEQUENCE</scope>
    <source>
        <strain evidence="1">8470</strain>
    </source>
</reference>
<dbReference type="EMBL" id="JAHLFJ010000040">
    <property type="protein sequence ID" value="MBU3855722.1"/>
    <property type="molecule type" value="Genomic_DNA"/>
</dbReference>
<reference evidence="1" key="1">
    <citation type="journal article" date="2021" name="PeerJ">
        <title>Extensive microbial diversity within the chicken gut microbiome revealed by metagenomics and culture.</title>
        <authorList>
            <person name="Gilroy R."/>
            <person name="Ravi A."/>
            <person name="Getino M."/>
            <person name="Pursley I."/>
            <person name="Horton D.L."/>
            <person name="Alikhan N.F."/>
            <person name="Baker D."/>
            <person name="Gharbi K."/>
            <person name="Hall N."/>
            <person name="Watson M."/>
            <person name="Adriaenssens E.M."/>
            <person name="Foster-Nyarko E."/>
            <person name="Jarju S."/>
            <person name="Secka A."/>
            <person name="Antonio M."/>
            <person name="Oren A."/>
            <person name="Chaudhuri R.R."/>
            <person name="La Ragione R."/>
            <person name="Hildebrand F."/>
            <person name="Pallen M.J."/>
        </authorList>
    </citation>
    <scope>NUCLEOTIDE SEQUENCE</scope>
    <source>
        <strain evidence="1">8470</strain>
    </source>
</reference>
<dbReference type="AlphaFoldDB" id="A0A948TLL4"/>
<gene>
    <name evidence="1" type="ORF">H9928_04040</name>
</gene>
<protein>
    <submittedName>
        <fullName evidence="1">Uncharacterized protein</fullName>
    </submittedName>
</protein>
<sequence length="140" mass="16686">MKTSVRKLYYIAALAALVILLPSCEVDFSIGNNTLDYRENTEYLCSFVWVDEWSDSDGFHRQEITFYPDNTGEDYVRIQYRDGYVQESRYVFTWDWYDAFYTSIRMHYGGGDYSYMDNMQMYDGRLDCLLDGYPVTFFGY</sequence>
<accession>A0A948TLL4</accession>
<dbReference type="Proteomes" id="UP000784286">
    <property type="component" value="Unassembled WGS sequence"/>
</dbReference>
<name>A0A948TLL4_9BACT</name>
<comment type="caution">
    <text evidence="1">The sequence shown here is derived from an EMBL/GenBank/DDBJ whole genome shotgun (WGS) entry which is preliminary data.</text>
</comment>
<organism evidence="1 2">
    <name type="scientific">Candidatus Phocaeicola excrementipullorum</name>
    <dbReference type="NCBI Taxonomy" id="2838731"/>
    <lineage>
        <taxon>Bacteria</taxon>
        <taxon>Pseudomonadati</taxon>
        <taxon>Bacteroidota</taxon>
        <taxon>Bacteroidia</taxon>
        <taxon>Bacteroidales</taxon>
        <taxon>Bacteroidaceae</taxon>
        <taxon>Phocaeicola</taxon>
    </lineage>
</organism>